<reference evidence="1" key="1">
    <citation type="submission" date="2020-07" db="EMBL/GenBank/DDBJ databases">
        <title>Clarias magur genome sequencing, assembly and annotation.</title>
        <authorList>
            <person name="Kushwaha B."/>
            <person name="Kumar R."/>
            <person name="Das P."/>
            <person name="Joshi C.G."/>
            <person name="Kumar D."/>
            <person name="Nagpure N.S."/>
            <person name="Pandey M."/>
            <person name="Agarwal S."/>
            <person name="Srivastava S."/>
            <person name="Singh M."/>
            <person name="Sahoo L."/>
            <person name="Jayasankar P."/>
            <person name="Meher P.K."/>
            <person name="Koringa P.G."/>
            <person name="Iquebal M.A."/>
            <person name="Das S.P."/>
            <person name="Bit A."/>
            <person name="Patnaik S."/>
            <person name="Patel N."/>
            <person name="Shah T.M."/>
            <person name="Hinsu A."/>
            <person name="Jena J.K."/>
        </authorList>
    </citation>
    <scope>NUCLEOTIDE SEQUENCE</scope>
    <source>
        <strain evidence="1">CIFAMagur01</strain>
        <tissue evidence="1">Testis</tissue>
    </source>
</reference>
<dbReference type="Proteomes" id="UP000727407">
    <property type="component" value="Unassembled WGS sequence"/>
</dbReference>
<organism evidence="1 2">
    <name type="scientific">Clarias magur</name>
    <name type="common">Asian catfish</name>
    <name type="synonym">Macropteronotus magur</name>
    <dbReference type="NCBI Taxonomy" id="1594786"/>
    <lineage>
        <taxon>Eukaryota</taxon>
        <taxon>Metazoa</taxon>
        <taxon>Chordata</taxon>
        <taxon>Craniata</taxon>
        <taxon>Vertebrata</taxon>
        <taxon>Euteleostomi</taxon>
        <taxon>Actinopterygii</taxon>
        <taxon>Neopterygii</taxon>
        <taxon>Teleostei</taxon>
        <taxon>Ostariophysi</taxon>
        <taxon>Siluriformes</taxon>
        <taxon>Clariidae</taxon>
        <taxon>Clarias</taxon>
    </lineage>
</organism>
<keyword evidence="2" id="KW-1185">Reference proteome</keyword>
<gene>
    <name evidence="1" type="ORF">DAT39_003151</name>
</gene>
<comment type="caution">
    <text evidence="1">The sequence shown here is derived from an EMBL/GenBank/DDBJ whole genome shotgun (WGS) entry which is preliminary data.</text>
</comment>
<proteinExistence type="predicted"/>
<dbReference type="AlphaFoldDB" id="A0A8J4UZL3"/>
<accession>A0A8J4UZL3</accession>
<protein>
    <submittedName>
        <fullName evidence="1">Uncharacterized protein</fullName>
    </submittedName>
</protein>
<evidence type="ECO:0000313" key="1">
    <source>
        <dbReference type="EMBL" id="KAF5907085.1"/>
    </source>
</evidence>
<dbReference type="EMBL" id="QNUK01000025">
    <property type="protein sequence ID" value="KAF5907085.1"/>
    <property type="molecule type" value="Genomic_DNA"/>
</dbReference>
<evidence type="ECO:0000313" key="2">
    <source>
        <dbReference type="Proteomes" id="UP000727407"/>
    </source>
</evidence>
<sequence length="65" mass="7195">MNGLFVEEHDPQSFARTSPVPVLPISITTVLDSVVIYLESGCELQTNLTFDCSPVSGLKSIQRWK</sequence>
<name>A0A8J4UZL3_CLAMG</name>